<gene>
    <name evidence="2" type="ORF">PR048_002678</name>
</gene>
<evidence type="ECO:0000313" key="3">
    <source>
        <dbReference type="Proteomes" id="UP001159363"/>
    </source>
</evidence>
<evidence type="ECO:0000313" key="2">
    <source>
        <dbReference type="EMBL" id="KAJ8897332.1"/>
    </source>
</evidence>
<dbReference type="Proteomes" id="UP001159363">
    <property type="component" value="Chromosome 1"/>
</dbReference>
<evidence type="ECO:0000256" key="1">
    <source>
        <dbReference type="SAM" id="MobiDB-lite"/>
    </source>
</evidence>
<reference evidence="2 3" key="1">
    <citation type="submission" date="2023-02" db="EMBL/GenBank/DDBJ databases">
        <title>LHISI_Scaffold_Assembly.</title>
        <authorList>
            <person name="Stuart O.P."/>
            <person name="Cleave R."/>
            <person name="Magrath M.J.L."/>
            <person name="Mikheyev A.S."/>
        </authorList>
    </citation>
    <scope>NUCLEOTIDE SEQUENCE [LARGE SCALE GENOMIC DNA]</scope>
    <source>
        <strain evidence="2">Daus_M_001</strain>
        <tissue evidence="2">Leg muscle</tissue>
    </source>
</reference>
<name>A0ABQ9IKX1_9NEOP</name>
<feature type="region of interest" description="Disordered" evidence="1">
    <location>
        <begin position="46"/>
        <end position="82"/>
    </location>
</feature>
<accession>A0ABQ9IKX1</accession>
<comment type="caution">
    <text evidence="2">The sequence shown here is derived from an EMBL/GenBank/DDBJ whole genome shotgun (WGS) entry which is preliminary data.</text>
</comment>
<organism evidence="2 3">
    <name type="scientific">Dryococelus australis</name>
    <dbReference type="NCBI Taxonomy" id="614101"/>
    <lineage>
        <taxon>Eukaryota</taxon>
        <taxon>Metazoa</taxon>
        <taxon>Ecdysozoa</taxon>
        <taxon>Arthropoda</taxon>
        <taxon>Hexapoda</taxon>
        <taxon>Insecta</taxon>
        <taxon>Pterygota</taxon>
        <taxon>Neoptera</taxon>
        <taxon>Polyneoptera</taxon>
        <taxon>Phasmatodea</taxon>
        <taxon>Verophasmatodea</taxon>
        <taxon>Anareolatae</taxon>
        <taxon>Phasmatidae</taxon>
        <taxon>Eurycanthinae</taxon>
        <taxon>Dryococelus</taxon>
    </lineage>
</organism>
<proteinExistence type="predicted"/>
<dbReference type="EMBL" id="JARBHB010000001">
    <property type="protein sequence ID" value="KAJ8897332.1"/>
    <property type="molecule type" value="Genomic_DNA"/>
</dbReference>
<feature type="region of interest" description="Disordered" evidence="1">
    <location>
        <begin position="676"/>
        <end position="760"/>
    </location>
</feature>
<feature type="compositionally biased region" description="Basic and acidic residues" evidence="1">
    <location>
        <begin position="46"/>
        <end position="71"/>
    </location>
</feature>
<sequence length="867" mass="95454">MAGPGIEQGSSPNVSPACYHCTTSLGENSEEVGRIRARICERVESGLEGQREEERGGEGEMERGVEDDRHGNSRPTSEGGRCINTAAGRALTPHSLYGPISDASGICRRVCSRSRRRILRCHQGEASLVQTPVQAAVFTRQEMYLHQHISTARHHLAISLSSFWSPSGVEFRLLASHVSEPGSILLRSRSQIFARGKLAGRCRWSTGFLRDLPFPPLLQSGAAPYSLHFPLHFLLFCNHGASIAPLFNEVPLLNSHVEVALDGVTNWRVLSGFSHFPRPLNSGAPFHAYLPSPSSALKTPVSFFLMPAASVSSRMACRALSFSWMDLSLSLTYSWTGDTSSLFALLSISACMLSSASFHTTSCRPICIDVNAGARGHSVSLQAKACLLTRARYRLQPETQRLSTQDCLQNVPVIRIRARAAPNLQNRLYLRHLENALDYWPRFSQLDSGCGEPSRSWPAAIKRASGLPAGSSRTVEWLERRTSDASCERSDQQKGNLRLRASAQRRVPLQAGLLNWMLSLAKAWSIPFIRSSEMVSNCDRDTFFLTSCWSAFFSSANSSSSLSAFISRMWFSSSSKLCNNHVIIVATRRSWWQVWKIRRPARIESNFDRYQEVLQVTVPIARVWLCSDDTNELQPINLRWLHRTSFVVDSDAKYLAVRVPRLLSFGRLLTARSPEPMRVIESSSEQRRNKGTGGSGRSSRKTRRPAASSAPNPHVQKSGGDPAGDCARFPLVGGEQANRSATAAPALFDRGGGDLPTVRPTRLNEARPIARYGACSSGGHVVDVLTYHFLKPNSAHRPRTASITYILLPVVGNREVGAKGIGHRSAEASGRHLVKSPSVISNVNYLDLLPVTLTLTPVAPDSKNQKN</sequence>
<keyword evidence="3" id="KW-1185">Reference proteome</keyword>
<protein>
    <submittedName>
        <fullName evidence="2">Uncharacterized protein</fullName>
    </submittedName>
</protein>